<dbReference type="PANTHER" id="PTHR11690:SF288">
    <property type="entry name" value="AMILORIDE-SENSITIVE NA+ CHANNEL-RELATED"/>
    <property type="match status" value="1"/>
</dbReference>
<evidence type="ECO:0000256" key="10">
    <source>
        <dbReference type="ARBA" id="ARBA00023201"/>
    </source>
</evidence>
<dbReference type="PROSITE" id="PS01206">
    <property type="entry name" value="ASC"/>
    <property type="match status" value="1"/>
</dbReference>
<keyword evidence="5 12" id="KW-0812">Transmembrane</keyword>
<dbReference type="InterPro" id="IPR001873">
    <property type="entry name" value="ENaC"/>
</dbReference>
<evidence type="ECO:0000313" key="14">
    <source>
        <dbReference type="Proteomes" id="UP001168821"/>
    </source>
</evidence>
<dbReference type="AlphaFoldDB" id="A0AA38I3W1"/>
<evidence type="ECO:0000256" key="5">
    <source>
        <dbReference type="ARBA" id="ARBA00022692"/>
    </source>
</evidence>
<keyword evidence="6" id="KW-1133">Transmembrane helix</keyword>
<keyword evidence="4 12" id="KW-0894">Sodium channel</keyword>
<accession>A0AA38I3W1</accession>
<comment type="subcellular location">
    <subcellularLocation>
        <location evidence="1">Membrane</location>
        <topology evidence="1">Multi-pass membrane protein</topology>
    </subcellularLocation>
</comment>
<comment type="similarity">
    <text evidence="2 12">Belongs to the amiloride-sensitive sodium channel (TC 1.A.6) family.</text>
</comment>
<reference evidence="13" key="1">
    <citation type="journal article" date="2023" name="G3 (Bethesda)">
        <title>Whole genome assemblies of Zophobas morio and Tenebrio molitor.</title>
        <authorList>
            <person name="Kaur S."/>
            <person name="Stinson S.A."/>
            <person name="diCenzo G.C."/>
        </authorList>
    </citation>
    <scope>NUCLEOTIDE SEQUENCE</scope>
    <source>
        <strain evidence="13">QUZm001</strain>
    </source>
</reference>
<comment type="caution">
    <text evidence="13">The sequence shown here is derived from an EMBL/GenBank/DDBJ whole genome shotgun (WGS) entry which is preliminary data.</text>
</comment>
<dbReference type="EMBL" id="JALNTZ010000007">
    <property type="protein sequence ID" value="KAJ3646124.1"/>
    <property type="molecule type" value="Genomic_DNA"/>
</dbReference>
<sequence length="308" mass="35928">MIASNNHVTMKSLHARVVKQTKIEPRDMFMLCSYINETNGLGCESLFKPVFIDGGLCYSFNNLGRDDIFNDHVYNYAKYYEVPHKMADYFNVETGYKENVGIDAYPRRTLKPGPKNGMTILLKFDDKWHDPTCNIFFKGFRVLIHSPWEVPLFGQYYISVPTNKYLSAVVEGEYVRSSENLSKIKAKKRRCYMRDEYSLKYFKIYTQSNCFLECRTNYTLKQCGCVQYFMPRENTTAICGRPLHECTQQAESAFIKEQLEANLKGYDFCDCLPACSNLKFRVETSQDTFHVKEFWNAIGGDDRYLEGY</sequence>
<evidence type="ECO:0000256" key="8">
    <source>
        <dbReference type="ARBA" id="ARBA00023065"/>
    </source>
</evidence>
<protein>
    <recommendedName>
        <fullName evidence="15">Sodium channel protein Nach</fullName>
    </recommendedName>
</protein>
<proteinExistence type="inferred from homology"/>
<evidence type="ECO:0000256" key="6">
    <source>
        <dbReference type="ARBA" id="ARBA00022989"/>
    </source>
</evidence>
<keyword evidence="14" id="KW-1185">Reference proteome</keyword>
<evidence type="ECO:0008006" key="15">
    <source>
        <dbReference type="Google" id="ProtNLM"/>
    </source>
</evidence>
<keyword evidence="7" id="KW-0915">Sodium</keyword>
<evidence type="ECO:0000256" key="1">
    <source>
        <dbReference type="ARBA" id="ARBA00004141"/>
    </source>
</evidence>
<evidence type="ECO:0000256" key="11">
    <source>
        <dbReference type="ARBA" id="ARBA00023303"/>
    </source>
</evidence>
<evidence type="ECO:0000256" key="2">
    <source>
        <dbReference type="ARBA" id="ARBA00007193"/>
    </source>
</evidence>
<organism evidence="13 14">
    <name type="scientific">Zophobas morio</name>
    <dbReference type="NCBI Taxonomy" id="2755281"/>
    <lineage>
        <taxon>Eukaryota</taxon>
        <taxon>Metazoa</taxon>
        <taxon>Ecdysozoa</taxon>
        <taxon>Arthropoda</taxon>
        <taxon>Hexapoda</taxon>
        <taxon>Insecta</taxon>
        <taxon>Pterygota</taxon>
        <taxon>Neoptera</taxon>
        <taxon>Endopterygota</taxon>
        <taxon>Coleoptera</taxon>
        <taxon>Polyphaga</taxon>
        <taxon>Cucujiformia</taxon>
        <taxon>Tenebrionidae</taxon>
        <taxon>Zophobas</taxon>
    </lineage>
</organism>
<gene>
    <name evidence="13" type="ORF">Zmor_023727</name>
</gene>
<evidence type="ECO:0000256" key="12">
    <source>
        <dbReference type="RuleBase" id="RU000679"/>
    </source>
</evidence>
<keyword evidence="8 12" id="KW-0406">Ion transport</keyword>
<evidence type="ECO:0000256" key="3">
    <source>
        <dbReference type="ARBA" id="ARBA00022448"/>
    </source>
</evidence>
<dbReference type="PANTHER" id="PTHR11690">
    <property type="entry name" value="AMILORIDE-SENSITIVE SODIUM CHANNEL-RELATED"/>
    <property type="match status" value="1"/>
</dbReference>
<dbReference type="GO" id="GO:0015280">
    <property type="term" value="F:ligand-gated sodium channel activity"/>
    <property type="evidence" value="ECO:0007669"/>
    <property type="project" value="TreeGrafter"/>
</dbReference>
<keyword evidence="9" id="KW-0472">Membrane</keyword>
<name>A0AA38I3W1_9CUCU</name>
<evidence type="ECO:0000256" key="7">
    <source>
        <dbReference type="ARBA" id="ARBA00023053"/>
    </source>
</evidence>
<dbReference type="Proteomes" id="UP001168821">
    <property type="component" value="Unassembled WGS sequence"/>
</dbReference>
<evidence type="ECO:0000256" key="9">
    <source>
        <dbReference type="ARBA" id="ARBA00023136"/>
    </source>
</evidence>
<keyword evidence="3 12" id="KW-0813">Transport</keyword>
<dbReference type="InterPro" id="IPR020903">
    <property type="entry name" value="ENaC_CS"/>
</dbReference>
<dbReference type="Gene3D" id="2.60.470.10">
    <property type="entry name" value="Acid-sensing ion channels like domains"/>
    <property type="match status" value="1"/>
</dbReference>
<keyword evidence="11 12" id="KW-0407">Ion channel</keyword>
<evidence type="ECO:0000313" key="13">
    <source>
        <dbReference type="EMBL" id="KAJ3646124.1"/>
    </source>
</evidence>
<dbReference type="Pfam" id="PF00858">
    <property type="entry name" value="ASC"/>
    <property type="match status" value="1"/>
</dbReference>
<dbReference type="PRINTS" id="PR01078">
    <property type="entry name" value="AMINACHANNEL"/>
</dbReference>
<evidence type="ECO:0000256" key="4">
    <source>
        <dbReference type="ARBA" id="ARBA00022461"/>
    </source>
</evidence>
<dbReference type="GO" id="GO:0005886">
    <property type="term" value="C:plasma membrane"/>
    <property type="evidence" value="ECO:0007669"/>
    <property type="project" value="TreeGrafter"/>
</dbReference>
<keyword evidence="10 12" id="KW-0739">Sodium transport</keyword>